<evidence type="ECO:0008006" key="4">
    <source>
        <dbReference type="Google" id="ProtNLM"/>
    </source>
</evidence>
<keyword evidence="3" id="KW-1185">Reference proteome</keyword>
<dbReference type="AlphaFoldDB" id="A0AAI9SV15"/>
<comment type="caution">
    <text evidence="2">The sequence shown here is derived from an EMBL/GenBank/DDBJ whole genome shotgun (WGS) entry which is preliminary data.</text>
</comment>
<feature type="compositionally biased region" description="Basic and acidic residues" evidence="1">
    <location>
        <begin position="64"/>
        <end position="79"/>
    </location>
</feature>
<evidence type="ECO:0000256" key="1">
    <source>
        <dbReference type="SAM" id="MobiDB-lite"/>
    </source>
</evidence>
<feature type="region of interest" description="Disordered" evidence="1">
    <location>
        <begin position="24"/>
        <end position="122"/>
    </location>
</feature>
<evidence type="ECO:0000313" key="3">
    <source>
        <dbReference type="Proteomes" id="UP001202479"/>
    </source>
</evidence>
<dbReference type="Pfam" id="PF04910">
    <property type="entry name" value="Tcf25"/>
    <property type="match status" value="1"/>
</dbReference>
<feature type="compositionally biased region" description="Basic and acidic residues" evidence="1">
    <location>
        <begin position="24"/>
        <end position="37"/>
    </location>
</feature>
<evidence type="ECO:0000313" key="2">
    <source>
        <dbReference type="EMBL" id="KAI3403452.2"/>
    </source>
</evidence>
<dbReference type="GeneID" id="73381351"/>
<feature type="compositionally biased region" description="Basic residues" evidence="1">
    <location>
        <begin position="88"/>
        <end position="98"/>
    </location>
</feature>
<dbReference type="GO" id="GO:1990112">
    <property type="term" value="C:RQC complex"/>
    <property type="evidence" value="ECO:0007669"/>
    <property type="project" value="TreeGrafter"/>
</dbReference>
<dbReference type="RefSeq" id="XP_049179199.1">
    <property type="nucleotide sequence ID" value="XM_049325100.1"/>
</dbReference>
<dbReference type="InterPro" id="IPR006994">
    <property type="entry name" value="TCF25/Rqc1"/>
</dbReference>
<dbReference type="PANTHER" id="PTHR22684:SF0">
    <property type="entry name" value="RIBOSOME QUALITY CONTROL COMPLEX SUBUNIT TCF25"/>
    <property type="match status" value="1"/>
</dbReference>
<name>A0AAI9SV15_9ASCO</name>
<reference evidence="2" key="1">
    <citation type="journal article" date="2022" name="DNA Res.">
        <title>Genome analysis of five recently described species of the CUG-Ser clade uncovers Candida theae as a new hybrid lineage with pathogenic potential in the Candida parapsilosis species complex.</title>
        <authorList>
            <person name="Mixao V."/>
            <person name="Del Olmo V."/>
            <person name="Hegedusova E."/>
            <person name="Saus E."/>
            <person name="Pryszcz L."/>
            <person name="Cillingova A."/>
            <person name="Nosek J."/>
            <person name="Gabaldon T."/>
        </authorList>
    </citation>
    <scope>NUCLEOTIDE SEQUENCE</scope>
    <source>
        <strain evidence="2">CBS 10844</strain>
    </source>
</reference>
<proteinExistence type="predicted"/>
<organism evidence="2 3">
    <name type="scientific">Candida oxycetoniae</name>
    <dbReference type="NCBI Taxonomy" id="497107"/>
    <lineage>
        <taxon>Eukaryota</taxon>
        <taxon>Fungi</taxon>
        <taxon>Dikarya</taxon>
        <taxon>Ascomycota</taxon>
        <taxon>Saccharomycotina</taxon>
        <taxon>Pichiomycetes</taxon>
        <taxon>Debaryomycetaceae</taxon>
        <taxon>Candida/Lodderomyces clade</taxon>
        <taxon>Candida</taxon>
    </lineage>
</organism>
<dbReference type="EMBL" id="JAHUZD010000126">
    <property type="protein sequence ID" value="KAI3403452.2"/>
    <property type="molecule type" value="Genomic_DNA"/>
</dbReference>
<dbReference type="GO" id="GO:1990116">
    <property type="term" value="P:ribosome-associated ubiquitin-dependent protein catabolic process"/>
    <property type="evidence" value="ECO:0007669"/>
    <property type="project" value="TreeGrafter"/>
</dbReference>
<gene>
    <name evidence="2" type="ORF">KGF56_003736</name>
</gene>
<feature type="compositionally biased region" description="Acidic residues" evidence="1">
    <location>
        <begin position="49"/>
        <end position="63"/>
    </location>
</feature>
<dbReference type="GO" id="GO:0072344">
    <property type="term" value="P:rescue of stalled ribosome"/>
    <property type="evidence" value="ECO:0007669"/>
    <property type="project" value="TreeGrafter"/>
</dbReference>
<accession>A0AAI9SV15</accession>
<dbReference type="Proteomes" id="UP001202479">
    <property type="component" value="Unassembled WGS sequence"/>
</dbReference>
<dbReference type="PANTHER" id="PTHR22684">
    <property type="entry name" value="NULP1-RELATED"/>
    <property type="match status" value="1"/>
</dbReference>
<protein>
    <recommendedName>
        <fullName evidence="4">Ribosome quality control complex subunit 1</fullName>
    </recommendedName>
</protein>
<sequence>MSTRALRKLGGQSLEDELKKLELNRASERKTGEEAKKQFSKSNAFAFLNEDEDSGEGEDSGEDETNKEKEYKAKSKPEKPVFASTSGKSKKKKKKTRAKQVSQLESSKNKDCEEEKANEDEDDLDKILAEIKQKEEKLQQKQKSTNISLETYNFEDEYNELNDPLTYSDSNFKNFTTERLNKCLPLLSFKSIKNLDPDQEYKNLFGNSLSIELIEDANSTTSLAISPEVLQQFKKMAKMIRNWGGKDRRGIPGTSRKLLLSKIRDDWLPTQLKSVTMEEINDDDILRLFLYKEEDLEEQDFVPKLCNEKKLGVRYFKFNKVNDMKNRAANTKFYASTVLTPDPQSLMQLLQLNPYHQETLLQVAMVLLRQGDNKATSNALIERALFTFDRSFHKNFHELMSSAENGLIRLPFEFFSNRQFYLNIFRYIVSLGERSLFSTALSYCKFLLSCSPCEDPMGVRYFIDFYCIMSEEYEYLMQLKQSPLVTCYTRWCTPGISFSTALACLKLGKLDQAERELQKAAEAHPFVAYRLLTEICLSGTVSNIKESSFEASCETLVSAETYLIRAKVLWQSHLDFLNEHLRSFFNKYSKPSSKFGFAKSLMGVFTNDTSLSKEVPLNLIRFAILSGENKIMGKLPSTIWDRDDILEYDVLPPKEQQPAESVVDAFSKSKTKICDSLLDYVDENLLSAIVQQNTRGVEDTLSEEEINLLINRLQQANGEINQGDAV</sequence>